<keyword evidence="2" id="KW-0472">Membrane</keyword>
<gene>
    <name evidence="4" type="ORF">C1876_13805</name>
    <name evidence="5" type="ORF">DMP09_13995</name>
</gene>
<evidence type="ECO:0000256" key="2">
    <source>
        <dbReference type="SAM" id="Phobius"/>
    </source>
</evidence>
<feature type="chain" id="PRO_5030078586" description="Cohesin domain-containing protein" evidence="3">
    <location>
        <begin position="30"/>
        <end position="278"/>
    </location>
</feature>
<reference evidence="7" key="2">
    <citation type="submission" date="2018-05" db="EMBL/GenBank/DDBJ databases">
        <title>Genome Sequencing of selected type strains of the family Eggerthellaceae.</title>
        <authorList>
            <person name="Danylec N."/>
            <person name="Stoll D.A."/>
            <person name="Doetsch A."/>
            <person name="Huch M."/>
        </authorList>
    </citation>
    <scope>NUCLEOTIDE SEQUENCE [LARGE SCALE GENOMIC DNA]</scope>
    <source>
        <strain evidence="7">DSM 16107</strain>
    </source>
</reference>
<dbReference type="Proteomes" id="UP000253817">
    <property type="component" value="Unassembled WGS sequence"/>
</dbReference>
<keyword evidence="3" id="KW-0732">Signal</keyword>
<name>A0A3N0IV19_9ACTN</name>
<feature type="region of interest" description="Disordered" evidence="1">
    <location>
        <begin position="165"/>
        <end position="232"/>
    </location>
</feature>
<proteinExistence type="predicted"/>
<feature type="transmembrane region" description="Helical" evidence="2">
    <location>
        <begin position="248"/>
        <end position="272"/>
    </location>
</feature>
<evidence type="ECO:0000256" key="3">
    <source>
        <dbReference type="SAM" id="SignalP"/>
    </source>
</evidence>
<sequence>MSMTMKKVLAATMGALALCLALAPGVAWGATDPDVVLTPVDGVSDVAVAIELPEGARDDVRTLRLTLEVTADDLDAVNVGFAFGDGAGASAVKEARYRVQDDGTGRLNLYLAGNDNLFESDVLALGRVTAVPADGSDGAVRVTVAVAADGLSVVNAAHTASALAATSSDPVTVEVGKGSTPNPPTPPDGSDDGNDDGNGLGNGDGDGNGNGSGAGGGTGDGAVKDLGTNTSPGAPFGMDRSLVSTGDVLVPVVGVLAALVAAAAIVLAVVVVRRRSRR</sequence>
<evidence type="ECO:0008006" key="8">
    <source>
        <dbReference type="Google" id="ProtNLM"/>
    </source>
</evidence>
<dbReference type="AlphaFoldDB" id="A0A3N0IV19"/>
<dbReference type="OrthoDB" id="10008886at2"/>
<evidence type="ECO:0000313" key="5">
    <source>
        <dbReference type="EMBL" id="RNM40526.1"/>
    </source>
</evidence>
<organism evidence="5 7">
    <name type="scientific">Eggerthella sinensis</name>
    <dbReference type="NCBI Taxonomy" id="242230"/>
    <lineage>
        <taxon>Bacteria</taxon>
        <taxon>Bacillati</taxon>
        <taxon>Actinomycetota</taxon>
        <taxon>Coriobacteriia</taxon>
        <taxon>Eggerthellales</taxon>
        <taxon>Eggerthellaceae</taxon>
        <taxon>Eggerthella</taxon>
    </lineage>
</organism>
<dbReference type="RefSeq" id="WP_114547304.1">
    <property type="nucleotide sequence ID" value="NZ_PPTT01000028.1"/>
</dbReference>
<comment type="caution">
    <text evidence="5">The sequence shown here is derived from an EMBL/GenBank/DDBJ whole genome shotgun (WGS) entry which is preliminary data.</text>
</comment>
<reference evidence="4 6" key="1">
    <citation type="journal article" date="2018" name="Elife">
        <title>Discovery and characterization of a prevalent human gut bacterial enzyme sufficient for the inactivation of a family of plant toxins.</title>
        <authorList>
            <person name="Koppel N."/>
            <person name="Bisanz J.E."/>
            <person name="Pandelia M.E."/>
            <person name="Turnbaugh P.J."/>
            <person name="Balskus E.P."/>
        </authorList>
    </citation>
    <scope>NUCLEOTIDE SEQUENCE [LARGE SCALE GENOMIC DNA]</scope>
    <source>
        <strain evidence="4 6">DSM 16107</strain>
    </source>
</reference>
<evidence type="ECO:0000313" key="7">
    <source>
        <dbReference type="Proteomes" id="UP000270112"/>
    </source>
</evidence>
<keyword evidence="2" id="KW-1133">Transmembrane helix</keyword>
<evidence type="ECO:0000256" key="1">
    <source>
        <dbReference type="SAM" id="MobiDB-lite"/>
    </source>
</evidence>
<keyword evidence="6" id="KW-1185">Reference proteome</keyword>
<keyword evidence="2" id="KW-0812">Transmembrane</keyword>
<evidence type="ECO:0000313" key="4">
    <source>
        <dbReference type="EMBL" id="RDB66785.1"/>
    </source>
</evidence>
<accession>A0A3N0IV19</accession>
<dbReference type="EMBL" id="PPTT01000028">
    <property type="protein sequence ID" value="RDB66785.1"/>
    <property type="molecule type" value="Genomic_DNA"/>
</dbReference>
<feature type="compositionally biased region" description="Gly residues" evidence="1">
    <location>
        <begin position="196"/>
        <end position="220"/>
    </location>
</feature>
<reference evidence="5" key="3">
    <citation type="journal article" date="2019" name="Microbiol. Resour. Announc.">
        <title>Draft Genome Sequences of Type Strains of Gordonibacter faecihominis, Paraeggerthella hongkongensis, Parvibacter caecicola,Slackia equolifaciens, Slackia faecicanis, and Slackia isoflavoniconvertens.</title>
        <authorList>
            <person name="Danylec N."/>
            <person name="Stoll D.A."/>
            <person name="Dotsch A."/>
            <person name="Huch M."/>
        </authorList>
    </citation>
    <scope>NUCLEOTIDE SEQUENCE</scope>
    <source>
        <strain evidence="5">DSM 16107</strain>
    </source>
</reference>
<protein>
    <recommendedName>
        <fullName evidence="8">Cohesin domain-containing protein</fullName>
    </recommendedName>
</protein>
<evidence type="ECO:0000313" key="6">
    <source>
        <dbReference type="Proteomes" id="UP000253817"/>
    </source>
</evidence>
<feature type="signal peptide" evidence="3">
    <location>
        <begin position="1"/>
        <end position="29"/>
    </location>
</feature>
<dbReference type="EMBL" id="QICC01000077">
    <property type="protein sequence ID" value="RNM40526.1"/>
    <property type="molecule type" value="Genomic_DNA"/>
</dbReference>
<dbReference type="Proteomes" id="UP000270112">
    <property type="component" value="Unassembled WGS sequence"/>
</dbReference>